<dbReference type="InParanoid" id="A0A6J0BME8"/>
<dbReference type="FunCoup" id="A0A6J0BME8">
    <property type="interactions" value="40"/>
</dbReference>
<accession>A0A6J0BME8</accession>
<keyword evidence="1" id="KW-1185">Reference proteome</keyword>
<sequence>MEGSEIRIIVYANNNIFDNLIVAPSHISSCSKDYARPDSANNELKYVCFKLNQRGLNSYLVSKYVYTMKRSSYYRQSSLNMWREYYKFKVHENSLVIYIKLRMPKVQYLDYKWNERITQMALERRELDHAMSWLSTLGGGFSALGETFEHCAEMAGKISVRQLQLALRLGDALLVARCKLWAALSLLQRGYLRVSKNIVRETYRLSIDKKDIRLQNMCKGVWAKLQYTYKVKRQLRKP</sequence>
<dbReference type="Pfam" id="PF16065">
    <property type="entry name" value="DUF4807"/>
    <property type="match status" value="1"/>
</dbReference>
<reference evidence="2" key="1">
    <citation type="submission" date="2025-08" db="UniProtKB">
        <authorList>
            <consortium name="RefSeq"/>
        </authorList>
    </citation>
    <scope>IDENTIFICATION</scope>
    <source>
        <tissue evidence="2">Thorax and Abdomen</tissue>
    </source>
</reference>
<dbReference type="AlphaFoldDB" id="A0A6J0BME8"/>
<dbReference type="InterPro" id="IPR032072">
    <property type="entry name" value="DUF4807"/>
</dbReference>
<evidence type="ECO:0000313" key="1">
    <source>
        <dbReference type="Proteomes" id="UP000829291"/>
    </source>
</evidence>
<evidence type="ECO:0000313" key="2">
    <source>
        <dbReference type="RefSeq" id="XP_015515427.2"/>
    </source>
</evidence>
<gene>
    <name evidence="2" type="primary">LOC107221073</name>
</gene>
<dbReference type="KEGG" id="nlo:107221073"/>
<dbReference type="PANTHER" id="PTHR36693:SF1">
    <property type="entry name" value="GH02722P"/>
    <property type="match status" value="1"/>
</dbReference>
<organism evidence="2">
    <name type="scientific">Neodiprion lecontei</name>
    <name type="common">Redheaded pine sawfly</name>
    <dbReference type="NCBI Taxonomy" id="441921"/>
    <lineage>
        <taxon>Eukaryota</taxon>
        <taxon>Metazoa</taxon>
        <taxon>Ecdysozoa</taxon>
        <taxon>Arthropoda</taxon>
        <taxon>Hexapoda</taxon>
        <taxon>Insecta</taxon>
        <taxon>Pterygota</taxon>
        <taxon>Neoptera</taxon>
        <taxon>Endopterygota</taxon>
        <taxon>Hymenoptera</taxon>
        <taxon>Tenthredinoidea</taxon>
        <taxon>Diprionidae</taxon>
        <taxon>Diprioninae</taxon>
        <taxon>Neodiprion</taxon>
    </lineage>
</organism>
<name>A0A6J0BME8_NEOLC</name>
<dbReference type="GeneID" id="107221073"/>
<protein>
    <submittedName>
        <fullName evidence="2">Uncharacterized protein F58A4.6 isoform X1</fullName>
    </submittedName>
</protein>
<dbReference type="RefSeq" id="XP_015515427.2">
    <property type="nucleotide sequence ID" value="XM_015659941.2"/>
</dbReference>
<proteinExistence type="predicted"/>
<dbReference type="PANTHER" id="PTHR36693">
    <property type="entry name" value="GH02722P"/>
    <property type="match status" value="1"/>
</dbReference>
<dbReference type="OrthoDB" id="121932at2759"/>
<dbReference type="Proteomes" id="UP000829291">
    <property type="component" value="Chromosome 3"/>
</dbReference>